<evidence type="ECO:0000259" key="1">
    <source>
        <dbReference type="Pfam" id="PF02514"/>
    </source>
</evidence>
<feature type="domain" description="CobN/magnesium chelatase" evidence="1">
    <location>
        <begin position="107"/>
        <end position="616"/>
    </location>
</feature>
<evidence type="ECO:0000313" key="3">
    <source>
        <dbReference type="Proteomes" id="UP000183952"/>
    </source>
</evidence>
<gene>
    <name evidence="2" type="ORF">SAMN02745248_02387</name>
</gene>
<name>A0A1M6RWB7_9CLOT</name>
<evidence type="ECO:0000313" key="2">
    <source>
        <dbReference type="EMBL" id="SHK36557.1"/>
    </source>
</evidence>
<accession>A0A1M6RWB7</accession>
<dbReference type="PANTHER" id="PTHR44119:SF7">
    <property type="entry name" value="MAGNESIUM CHELATASE SUBUNIT"/>
    <property type="match status" value="1"/>
</dbReference>
<dbReference type="CDD" id="cd10150">
    <property type="entry name" value="CobN_like"/>
    <property type="match status" value="1"/>
</dbReference>
<keyword evidence="3" id="KW-1185">Reference proteome</keyword>
<dbReference type="AlphaFoldDB" id="A0A1M6RWB7"/>
<dbReference type="Proteomes" id="UP000183952">
    <property type="component" value="Unassembled WGS sequence"/>
</dbReference>
<sequence length="1173" mass="133697">MIKILCIGLDSMLYRLRDVFRTIDNQNICIETYRLNKDKDDNVEVNNIADKAADLILIGNIAQEEHWDGIFQKLNDNLKVSIVPVGSHAINQGYYNIQPSMALEINNYITLGGMKNLTSAMSYICYHILGENFSELHKDKYKSFIFAPEMLAFNGITHGDTNDVFHSFNEYCKWYIGDGNPENYVWIGILVHRSRWESNSLHVEYELQKKLEQMGYKVILAFSYATTEEQADIKSFRGVVKDYYSYKESLIISGLVNFQMLTVSGELVEENLFQHEINNFKRINVPVFRPIISYSQTKEQWEHSVLGLVGENSWAYTTPEAVGMIEPVIIGFRDEKGQQLVMMEAVDRLASRISKWMELRVCDNKHKIVVIMIHNAPCAGVEATIGKAPGLHVFNSIIRIMNEMKKQGYYIKDIPDSGEQLQEMIMSRKAFHDFRWTSVEDIVAAKGVLYEMNGEEYGKYFNDIPENSRNKIIETWGELPGESMVYDDKIIITGLDFGNVKVMVQPKRGCYGAKCTGEVCKILHDPTCPPPHNYVATYKYIEYILKANAVVDIGTGGSLEFLPGKSVTLSNNCFPTICLGSLPHIYVYNSAVGGEGTVAKRRGNSVIIDHMPGVIENIWQNKKPNLHELGADLDEKEIVALIYQYMLNNSETMAKIRDSYEKESEFGEKITDIIMKVVNGHPCMEEIEKSYKIVKEKCANMANEINSLMAALCGQYIEAGLSGIPEENLEEVMPTGRNMHVMDSHKVPTKEAYDIGKTLAEELINKYMEENHGDMPEKIAMNMISTDISGAKGQQMSQILYLMGVRPCWNSWGKVVDIEVISLEELKRPRIDVTVRISGVLRDSFPEAVAMIDKAALIVSSLDENLTDNFIKKNTMMIKDALINAKQVDNLERRASIRVFGDKPGAYGAGVDLALKASAWKEEEDLAKVFAQFTSYAYGEDVNGKLAIKELVENIKNTDASYDVTDSRRFDTLNSCFTASVHGGFNILKKVFTGKDMCQYHGNSIKDKKPMVGALKDELKKNLEETLCNDEWKTRMKQDGYEGASDIIKSIQTLFDWQVLLKEFEHKDIDKVVDMYINDDDMRKWFEENNKYALEEIGRRFLEMHERKMWEPAPDILKALRKNYVSIEATMETSMENCSEEVQGGNIEVLNQEDIECWKNKFKEVEEFFKENK</sequence>
<dbReference type="InterPro" id="IPR003672">
    <property type="entry name" value="CobN/Mg_chltase"/>
</dbReference>
<proteinExistence type="predicted"/>
<protein>
    <submittedName>
        <fullName evidence="2">Cobaltochelatase CobN</fullName>
    </submittedName>
</protein>
<dbReference type="EMBL" id="FRAD01000024">
    <property type="protein sequence ID" value="SHK36557.1"/>
    <property type="molecule type" value="Genomic_DNA"/>
</dbReference>
<dbReference type="Pfam" id="PF02514">
    <property type="entry name" value="CobN-Mg_chel"/>
    <property type="match status" value="2"/>
</dbReference>
<dbReference type="STRING" id="1121331.SAMN02745248_02387"/>
<dbReference type="PANTHER" id="PTHR44119">
    <property type="entry name" value="MAGNESIUM-CHELATASE SUBUNIT CHLH, CHLOROPLASTIC"/>
    <property type="match status" value="1"/>
</dbReference>
<organism evidence="2 3">
    <name type="scientific">Hathewaya proteolytica DSM 3090</name>
    <dbReference type="NCBI Taxonomy" id="1121331"/>
    <lineage>
        <taxon>Bacteria</taxon>
        <taxon>Bacillati</taxon>
        <taxon>Bacillota</taxon>
        <taxon>Clostridia</taxon>
        <taxon>Eubacteriales</taxon>
        <taxon>Clostridiaceae</taxon>
        <taxon>Hathewaya</taxon>
    </lineage>
</organism>
<reference evidence="2 3" key="1">
    <citation type="submission" date="2016-11" db="EMBL/GenBank/DDBJ databases">
        <authorList>
            <person name="Jaros S."/>
            <person name="Januszkiewicz K."/>
            <person name="Wedrychowicz H."/>
        </authorList>
    </citation>
    <scope>NUCLEOTIDE SEQUENCE [LARGE SCALE GENOMIC DNA]</scope>
    <source>
        <strain evidence="2 3">DSM 3090</strain>
    </source>
</reference>
<feature type="domain" description="CobN/magnesium chelatase" evidence="1">
    <location>
        <begin position="635"/>
        <end position="1114"/>
    </location>
</feature>
<dbReference type="OrthoDB" id="9757976at2"/>
<dbReference type="RefSeq" id="WP_072904301.1">
    <property type="nucleotide sequence ID" value="NZ_FRAD01000024.1"/>
</dbReference>